<name>A0ABC9TZV8_CLOSY</name>
<evidence type="ECO:0000256" key="1">
    <source>
        <dbReference type="SAM" id="Phobius"/>
    </source>
</evidence>
<evidence type="ECO:0000313" key="2">
    <source>
        <dbReference type="EMBL" id="ERI78116.1"/>
    </source>
</evidence>
<keyword evidence="1" id="KW-0812">Transmembrane</keyword>
<accession>A0ABC9TZV8</accession>
<evidence type="ECO:0000313" key="3">
    <source>
        <dbReference type="Proteomes" id="UP000016491"/>
    </source>
</evidence>
<gene>
    <name evidence="2" type="ORF">CLOSYM_01663</name>
</gene>
<dbReference type="Proteomes" id="UP000016491">
    <property type="component" value="Unassembled WGS sequence"/>
</dbReference>
<feature type="transmembrane region" description="Helical" evidence="1">
    <location>
        <begin position="6"/>
        <end position="26"/>
    </location>
</feature>
<comment type="caution">
    <text evidence="2">The sequence shown here is derived from an EMBL/GenBank/DDBJ whole genome shotgun (WGS) entry which is preliminary data.</text>
</comment>
<proteinExistence type="predicted"/>
<sequence length="110" mass="12229">MEFVFVFPIVLIQVVFINFTKIVKIVRTLGVHTLMDDEVLAVFLWNKSISTVWASEFDGGKTAFFWGESGVADLAENLPFGAIVFVQERLWGITTRTAAIFRDITLGAAG</sequence>
<keyword evidence="1" id="KW-0472">Membrane</keyword>
<keyword evidence="1" id="KW-1133">Transmembrane helix</keyword>
<dbReference type="AlphaFoldDB" id="A0ABC9TZV8"/>
<reference evidence="2 3" key="1">
    <citation type="submission" date="2013-07" db="EMBL/GenBank/DDBJ databases">
        <authorList>
            <person name="Weinstock G."/>
            <person name="Sodergren E."/>
            <person name="Wylie T."/>
            <person name="Fulton L."/>
            <person name="Fulton R."/>
            <person name="Fronick C."/>
            <person name="O'Laughlin M."/>
            <person name="Godfrey J."/>
            <person name="Miner T."/>
            <person name="Herter B."/>
            <person name="Appelbaum E."/>
            <person name="Cordes M."/>
            <person name="Lek S."/>
            <person name="Wollam A."/>
            <person name="Pepin K.H."/>
            <person name="Palsikar V.B."/>
            <person name="Mitreva M."/>
            <person name="Wilson R.K."/>
        </authorList>
    </citation>
    <scope>NUCLEOTIDE SEQUENCE [LARGE SCALE GENOMIC DNA]</scope>
    <source>
        <strain evidence="2 3">ATCC 14940</strain>
    </source>
</reference>
<feature type="non-terminal residue" evidence="2">
    <location>
        <position position="110"/>
    </location>
</feature>
<organism evidence="2 3">
    <name type="scientific">[Clostridium] symbiosum ATCC 14940</name>
    <dbReference type="NCBI Taxonomy" id="411472"/>
    <lineage>
        <taxon>Bacteria</taxon>
        <taxon>Bacillati</taxon>
        <taxon>Bacillota</taxon>
        <taxon>Clostridia</taxon>
        <taxon>Lachnospirales</taxon>
        <taxon>Lachnospiraceae</taxon>
        <taxon>Otoolea</taxon>
    </lineage>
</organism>
<protein>
    <submittedName>
        <fullName evidence="2">Uncharacterized protein</fullName>
    </submittedName>
</protein>
<dbReference type="EMBL" id="AWSU01000130">
    <property type="protein sequence ID" value="ERI78116.1"/>
    <property type="molecule type" value="Genomic_DNA"/>
</dbReference>